<dbReference type="RefSeq" id="WP_141459258.1">
    <property type="nucleotide sequence ID" value="NZ_CP038141.1"/>
</dbReference>
<evidence type="ECO:0000313" key="9">
    <source>
        <dbReference type="Proteomes" id="UP000316313"/>
    </source>
</evidence>
<feature type="transmembrane region" description="Helical" evidence="7">
    <location>
        <begin position="58"/>
        <end position="82"/>
    </location>
</feature>
<keyword evidence="4 7" id="KW-0812">Transmembrane</keyword>
<keyword evidence="5 7" id="KW-1133">Transmembrane helix</keyword>
<dbReference type="AlphaFoldDB" id="A0A4Y6UFN4"/>
<comment type="similarity">
    <text evidence="2">Belongs to the nucleobase:cation symporter-2 (NCS2) (TC 2.A.40) family. Azg-like subfamily.</text>
</comment>
<keyword evidence="9" id="KW-1185">Reference proteome</keyword>
<sequence>MLSALDRWFSISARGSTFFREIIAGLTVFGSMAYIVAVNPAILSAAGLDRHDMVMTTIAGAVAGTLLMALWARLPIALAPAMSSNVLFSQVVVQQAHVNPRTAFTVVFFSGILFTSLSLSSIRQKIIQGFPPTIILGIQVALGAFIARIGLITGGIATPSPDGLSFGSLHDPRVILSLAGIILCAILIVLRVPAGLFLTLISITFAGLFITKNHAYITTVPNSMMDWPHYPSHLFLPFDFQGFFSHLGLLVPITLYFLISDFFDASSTLIGITNRANLADSSDKLTLDYRAFASDGTASIIGACLGTCTVSAYIESLVGVEAGGRTGLSSCVVAILFAITAIFWPIITAVPAVATAPVLVIVGLSMLNNLHLISPKNSDALPPLTMLLIASVTGNFMLSLSCGLFLYTGLAIALREFKKLSIIVISLDLLFLFYMFLQMHIEH</sequence>
<evidence type="ECO:0000256" key="3">
    <source>
        <dbReference type="ARBA" id="ARBA00022448"/>
    </source>
</evidence>
<name>A0A4Y6UFN4_9PROT</name>
<gene>
    <name evidence="8" type="ORF">E3D00_01375</name>
</gene>
<protein>
    <submittedName>
        <fullName evidence="8">NCS2 family permease</fullName>
    </submittedName>
</protein>
<dbReference type="Pfam" id="PF00860">
    <property type="entry name" value="Xan_ur_permease"/>
    <property type="match status" value="1"/>
</dbReference>
<accession>A0A4Y6UFN4</accession>
<feature type="transmembrane region" description="Helical" evidence="7">
    <location>
        <begin position="240"/>
        <end position="259"/>
    </location>
</feature>
<dbReference type="OrthoDB" id="9808458at2"/>
<proteinExistence type="inferred from homology"/>
<evidence type="ECO:0000256" key="7">
    <source>
        <dbReference type="SAM" id="Phobius"/>
    </source>
</evidence>
<dbReference type="EMBL" id="CP038141">
    <property type="protein sequence ID" value="QDH16363.1"/>
    <property type="molecule type" value="Genomic_DNA"/>
</dbReference>
<evidence type="ECO:0000313" key="8">
    <source>
        <dbReference type="EMBL" id="QDH16363.1"/>
    </source>
</evidence>
<dbReference type="GO" id="GO:0005886">
    <property type="term" value="C:plasma membrane"/>
    <property type="evidence" value="ECO:0007669"/>
    <property type="project" value="TreeGrafter"/>
</dbReference>
<evidence type="ECO:0000256" key="5">
    <source>
        <dbReference type="ARBA" id="ARBA00022989"/>
    </source>
</evidence>
<evidence type="ECO:0000256" key="1">
    <source>
        <dbReference type="ARBA" id="ARBA00004127"/>
    </source>
</evidence>
<keyword evidence="3" id="KW-0813">Transport</keyword>
<organism evidence="8 9">
    <name type="scientific">Swingsia samuiensis</name>
    <dbReference type="NCBI Taxonomy" id="1293412"/>
    <lineage>
        <taxon>Bacteria</taxon>
        <taxon>Pseudomonadati</taxon>
        <taxon>Pseudomonadota</taxon>
        <taxon>Alphaproteobacteria</taxon>
        <taxon>Acetobacterales</taxon>
        <taxon>Acetobacteraceae</taxon>
        <taxon>Swingsia</taxon>
    </lineage>
</organism>
<evidence type="ECO:0000256" key="2">
    <source>
        <dbReference type="ARBA" id="ARBA00005697"/>
    </source>
</evidence>
<dbReference type="Proteomes" id="UP000316313">
    <property type="component" value="Chromosome"/>
</dbReference>
<evidence type="ECO:0000256" key="4">
    <source>
        <dbReference type="ARBA" id="ARBA00022692"/>
    </source>
</evidence>
<feature type="transmembrane region" description="Helical" evidence="7">
    <location>
        <begin position="331"/>
        <end position="364"/>
    </location>
</feature>
<dbReference type="GO" id="GO:0012505">
    <property type="term" value="C:endomembrane system"/>
    <property type="evidence" value="ECO:0007669"/>
    <property type="project" value="UniProtKB-SubCell"/>
</dbReference>
<feature type="transmembrane region" description="Helical" evidence="7">
    <location>
        <begin position="197"/>
        <end position="220"/>
    </location>
</feature>
<dbReference type="InterPro" id="IPR045018">
    <property type="entry name" value="Azg-like"/>
</dbReference>
<dbReference type="PANTHER" id="PTHR43337">
    <property type="entry name" value="XANTHINE/URACIL PERMEASE C887.17-RELATED"/>
    <property type="match status" value="1"/>
</dbReference>
<dbReference type="InterPro" id="IPR006043">
    <property type="entry name" value="NCS2"/>
</dbReference>
<feature type="transmembrane region" description="Helical" evidence="7">
    <location>
        <begin position="420"/>
        <end position="441"/>
    </location>
</feature>
<feature type="transmembrane region" description="Helical" evidence="7">
    <location>
        <begin position="174"/>
        <end position="190"/>
    </location>
</feature>
<feature type="transmembrane region" description="Helical" evidence="7">
    <location>
        <begin position="22"/>
        <end position="46"/>
    </location>
</feature>
<reference evidence="8 9" key="1">
    <citation type="submission" date="2019-03" db="EMBL/GenBank/DDBJ databases">
        <title>The complete genome sequence of Swingsia samuiensis NBRC107927(T).</title>
        <authorList>
            <person name="Chua K.-O."/>
            <person name="Chan K.-G."/>
            <person name="See-Too W.-S."/>
        </authorList>
    </citation>
    <scope>NUCLEOTIDE SEQUENCE [LARGE SCALE GENOMIC DNA]</scope>
    <source>
        <strain evidence="8 9">AH83</strain>
    </source>
</reference>
<feature type="transmembrane region" description="Helical" evidence="7">
    <location>
        <begin position="102"/>
        <end position="122"/>
    </location>
</feature>
<keyword evidence="6 7" id="KW-0472">Membrane</keyword>
<dbReference type="GO" id="GO:0005345">
    <property type="term" value="F:purine nucleobase transmembrane transporter activity"/>
    <property type="evidence" value="ECO:0007669"/>
    <property type="project" value="TreeGrafter"/>
</dbReference>
<feature type="transmembrane region" description="Helical" evidence="7">
    <location>
        <begin position="384"/>
        <end position="408"/>
    </location>
</feature>
<dbReference type="PANTHER" id="PTHR43337:SF1">
    <property type="entry name" value="XANTHINE_URACIL PERMEASE C887.17-RELATED"/>
    <property type="match status" value="1"/>
</dbReference>
<evidence type="ECO:0000256" key="6">
    <source>
        <dbReference type="ARBA" id="ARBA00023136"/>
    </source>
</evidence>
<dbReference type="KEGG" id="ssam:E3D00_01375"/>
<feature type="transmembrane region" description="Helical" evidence="7">
    <location>
        <begin position="134"/>
        <end position="154"/>
    </location>
</feature>
<comment type="subcellular location">
    <subcellularLocation>
        <location evidence="1">Endomembrane system</location>
        <topology evidence="1">Multi-pass membrane protein</topology>
    </subcellularLocation>
</comment>